<dbReference type="OrthoDB" id="1752934at2"/>
<organism evidence="1 2">
    <name type="scientific">Acetitomaculum ruminis DSM 5522</name>
    <dbReference type="NCBI Taxonomy" id="1120918"/>
    <lineage>
        <taxon>Bacteria</taxon>
        <taxon>Bacillati</taxon>
        <taxon>Bacillota</taxon>
        <taxon>Clostridia</taxon>
        <taxon>Lachnospirales</taxon>
        <taxon>Lachnospiraceae</taxon>
        <taxon>Acetitomaculum</taxon>
    </lineage>
</organism>
<protein>
    <submittedName>
        <fullName evidence="1">Uncharacterized protein</fullName>
    </submittedName>
</protein>
<dbReference type="AlphaFoldDB" id="A0A1I1A7S8"/>
<dbReference type="EMBL" id="FOJY01000022">
    <property type="protein sequence ID" value="SFB34011.1"/>
    <property type="molecule type" value="Genomic_DNA"/>
</dbReference>
<keyword evidence="2" id="KW-1185">Reference proteome</keyword>
<sequence length="78" mass="9302">MSYEVVFEIFNECSANVMRDVFFDEIEVESEEELESYIKKRHSEKDLKIKKEVINPKNIVFNITLSDTKARYTFSQID</sequence>
<gene>
    <name evidence="1" type="ORF">SAMN05216249_12229</name>
</gene>
<reference evidence="1 2" key="1">
    <citation type="submission" date="2016-10" db="EMBL/GenBank/DDBJ databases">
        <authorList>
            <person name="de Groot N.N."/>
        </authorList>
    </citation>
    <scope>NUCLEOTIDE SEQUENCE [LARGE SCALE GENOMIC DNA]</scope>
    <source>
        <strain evidence="1 2">DSM 5522</strain>
    </source>
</reference>
<proteinExistence type="predicted"/>
<evidence type="ECO:0000313" key="2">
    <source>
        <dbReference type="Proteomes" id="UP000198838"/>
    </source>
</evidence>
<accession>A0A1I1A7S8</accession>
<name>A0A1I1A7S8_9FIRM</name>
<dbReference type="RefSeq" id="WP_092874296.1">
    <property type="nucleotide sequence ID" value="NZ_FOJY01000022.1"/>
</dbReference>
<dbReference type="Proteomes" id="UP000198838">
    <property type="component" value="Unassembled WGS sequence"/>
</dbReference>
<evidence type="ECO:0000313" key="1">
    <source>
        <dbReference type="EMBL" id="SFB34011.1"/>
    </source>
</evidence>